<gene>
    <name evidence="5" type="ORF">TrCOL_g3117</name>
</gene>
<organism evidence="5 6">
    <name type="scientific">Triparma columacea</name>
    <dbReference type="NCBI Taxonomy" id="722753"/>
    <lineage>
        <taxon>Eukaryota</taxon>
        <taxon>Sar</taxon>
        <taxon>Stramenopiles</taxon>
        <taxon>Ochrophyta</taxon>
        <taxon>Bolidophyceae</taxon>
        <taxon>Parmales</taxon>
        <taxon>Triparmaceae</taxon>
        <taxon>Triparma</taxon>
    </lineage>
</organism>
<dbReference type="PANTHER" id="PTHR47447:SF17">
    <property type="entry name" value="OS12G0638900 PROTEIN"/>
    <property type="match status" value="1"/>
</dbReference>
<feature type="repeat" description="PPR" evidence="2">
    <location>
        <begin position="313"/>
        <end position="347"/>
    </location>
</feature>
<feature type="region of interest" description="Disordered" evidence="3">
    <location>
        <begin position="1"/>
        <end position="31"/>
    </location>
</feature>
<feature type="compositionally biased region" description="Pro residues" evidence="3">
    <location>
        <begin position="1"/>
        <end position="28"/>
    </location>
</feature>
<evidence type="ECO:0000259" key="4">
    <source>
        <dbReference type="Pfam" id="PF17177"/>
    </source>
</evidence>
<evidence type="ECO:0000256" key="1">
    <source>
        <dbReference type="ARBA" id="ARBA00022737"/>
    </source>
</evidence>
<evidence type="ECO:0000313" key="6">
    <source>
        <dbReference type="Proteomes" id="UP001165065"/>
    </source>
</evidence>
<dbReference type="InterPro" id="IPR033443">
    <property type="entry name" value="PROP1-like_PPR_dom"/>
</dbReference>
<feature type="region of interest" description="Disordered" evidence="3">
    <location>
        <begin position="558"/>
        <end position="578"/>
    </location>
</feature>
<feature type="compositionally biased region" description="Gly residues" evidence="3">
    <location>
        <begin position="559"/>
        <end position="571"/>
    </location>
</feature>
<dbReference type="EMBL" id="BRYA01000530">
    <property type="protein sequence ID" value="GMI21445.1"/>
    <property type="molecule type" value="Genomic_DNA"/>
</dbReference>
<dbReference type="PROSITE" id="PS51375">
    <property type="entry name" value="PPR"/>
    <property type="match status" value="2"/>
</dbReference>
<name>A0A9W7L1B7_9STRA</name>
<evidence type="ECO:0000256" key="3">
    <source>
        <dbReference type="SAM" id="MobiDB-lite"/>
    </source>
</evidence>
<dbReference type="PANTHER" id="PTHR47447">
    <property type="entry name" value="OS03G0856100 PROTEIN"/>
    <property type="match status" value="1"/>
</dbReference>
<keyword evidence="1" id="KW-0677">Repeat</keyword>
<keyword evidence="6" id="KW-1185">Reference proteome</keyword>
<dbReference type="Pfam" id="PF17177">
    <property type="entry name" value="PPR_long"/>
    <property type="match status" value="1"/>
</dbReference>
<proteinExistence type="predicted"/>
<dbReference type="AlphaFoldDB" id="A0A9W7L1B7"/>
<reference evidence="6" key="1">
    <citation type="journal article" date="2023" name="Commun. Biol.">
        <title>Genome analysis of Parmales, the sister group of diatoms, reveals the evolutionary specialization of diatoms from phago-mixotrophs to photoautotrophs.</title>
        <authorList>
            <person name="Ban H."/>
            <person name="Sato S."/>
            <person name="Yoshikawa S."/>
            <person name="Yamada K."/>
            <person name="Nakamura Y."/>
            <person name="Ichinomiya M."/>
            <person name="Sato N."/>
            <person name="Blanc-Mathieu R."/>
            <person name="Endo H."/>
            <person name="Kuwata A."/>
            <person name="Ogata H."/>
        </authorList>
    </citation>
    <scope>NUCLEOTIDE SEQUENCE [LARGE SCALE GENOMIC DNA]</scope>
</reference>
<dbReference type="NCBIfam" id="TIGR00756">
    <property type="entry name" value="PPR"/>
    <property type="match status" value="2"/>
</dbReference>
<feature type="repeat" description="PPR" evidence="2">
    <location>
        <begin position="385"/>
        <end position="420"/>
    </location>
</feature>
<feature type="domain" description="PROP1-like PPR" evidence="4">
    <location>
        <begin position="307"/>
        <end position="426"/>
    </location>
</feature>
<evidence type="ECO:0000256" key="2">
    <source>
        <dbReference type="PROSITE-ProRule" id="PRU00708"/>
    </source>
</evidence>
<dbReference type="InterPro" id="IPR011990">
    <property type="entry name" value="TPR-like_helical_dom_sf"/>
</dbReference>
<evidence type="ECO:0000313" key="5">
    <source>
        <dbReference type="EMBL" id="GMI21445.1"/>
    </source>
</evidence>
<dbReference type="OrthoDB" id="192772at2759"/>
<protein>
    <recommendedName>
        <fullName evidence="4">PROP1-like PPR domain-containing protein</fullName>
    </recommendedName>
</protein>
<dbReference type="Proteomes" id="UP001165065">
    <property type="component" value="Unassembled WGS sequence"/>
</dbReference>
<comment type="caution">
    <text evidence="5">The sequence shown here is derived from an EMBL/GenBank/DDBJ whole genome shotgun (WGS) entry which is preliminary data.</text>
</comment>
<dbReference type="InterPro" id="IPR002885">
    <property type="entry name" value="PPR_rpt"/>
</dbReference>
<sequence length="578" mass="64707">MPPLHPSPSPPHPPLRNSPSSPSSPPSSMPQYKKNLLLKQKLASMEADLEETLSHAKLQSDYNVKRYGEYIDSVEMLKDYEREIGEQKEDVVQAYVNRVALKNDEVTRLKLEFEVKKQNFEAYWPAWMKYLNKVKVVRKEHGYSNKTRWRSVVQQLLQQASRAFAKRNGEQQTVCGDFRRMCISFNSYGTFELNDQLQHLEDIAGDVEGSRDPTYHLLRLEYRLSKKAYEKVRDLPAYRDGVVVEKEGVKVDMREQAREHLKKLGLDDSVLSDPNKKKFDHRKAVSLEVQEKVKDELRLALRVPVTRDNKDRIEAMYNNLLAYCGNSGDWVGAIRAYEEFVKRGFVPNRFVFNCIINSCKRADPVQSDRAVLVLDWMLENDVPPTAATYNSVIDCCRVGGSWRRGVQVFELMMRQEGMKPNTNTYAIMAKLGFGAGEDAGEVYSVLKFAGVPEYIAYTSAASNALGGFGKGRQAKPPTASSSTLTSSLKSLSFVPVPINRPVLTAAEIAAGKKLKAREAAKEMGRAVDALLKPQPEEEGSEWDCDSLLSLSKRGKVAVGEGGGGGNGGGSLGMYRGKV</sequence>
<accession>A0A9W7L1B7</accession>
<dbReference type="Gene3D" id="1.25.40.10">
    <property type="entry name" value="Tetratricopeptide repeat domain"/>
    <property type="match status" value="1"/>
</dbReference>